<dbReference type="GO" id="GO:0008449">
    <property type="term" value="F:N-acetylglucosamine-6-sulfatase activity"/>
    <property type="evidence" value="ECO:0007669"/>
    <property type="project" value="TreeGrafter"/>
</dbReference>
<evidence type="ECO:0000256" key="1">
    <source>
        <dbReference type="ARBA" id="ARBA00008779"/>
    </source>
</evidence>
<dbReference type="Gene3D" id="3.40.720.10">
    <property type="entry name" value="Alkaline Phosphatase, subunit A"/>
    <property type="match status" value="1"/>
</dbReference>
<dbReference type="Pfam" id="PF00884">
    <property type="entry name" value="Sulfatase"/>
    <property type="match status" value="1"/>
</dbReference>
<dbReference type="PANTHER" id="PTHR43108">
    <property type="entry name" value="N-ACETYLGLUCOSAMINE-6-SULFATASE FAMILY MEMBER"/>
    <property type="match status" value="1"/>
</dbReference>
<dbReference type="SUPFAM" id="SSF53649">
    <property type="entry name" value="Alkaline phosphatase-like"/>
    <property type="match status" value="1"/>
</dbReference>
<evidence type="ECO:0000313" key="4">
    <source>
        <dbReference type="EMBL" id="KAK5170918.1"/>
    </source>
</evidence>
<feature type="domain" description="Sulfatase N-terminal" evidence="3">
    <location>
        <begin position="33"/>
        <end position="386"/>
    </location>
</feature>
<dbReference type="Proteomes" id="UP001337655">
    <property type="component" value="Unassembled WGS sequence"/>
</dbReference>
<dbReference type="GeneID" id="89925408"/>
<evidence type="ECO:0000256" key="2">
    <source>
        <dbReference type="SAM" id="SignalP"/>
    </source>
</evidence>
<protein>
    <recommendedName>
        <fullName evidence="3">Sulfatase N-terminal domain-containing protein</fullName>
    </recommendedName>
</protein>
<feature type="chain" id="PRO_5043743136" description="Sulfatase N-terminal domain-containing protein" evidence="2">
    <location>
        <begin position="24"/>
        <end position="634"/>
    </location>
</feature>
<reference evidence="4 5" key="1">
    <citation type="submission" date="2023-08" db="EMBL/GenBank/DDBJ databases">
        <title>Black Yeasts Isolated from many extreme environments.</title>
        <authorList>
            <person name="Coleine C."/>
            <person name="Stajich J.E."/>
            <person name="Selbmann L."/>
        </authorList>
    </citation>
    <scope>NUCLEOTIDE SEQUENCE [LARGE SCALE GENOMIC DNA]</scope>
    <source>
        <strain evidence="4 5">CCFEE 5935</strain>
    </source>
</reference>
<name>A0AAV9PFP6_9PEZI</name>
<evidence type="ECO:0000313" key="5">
    <source>
        <dbReference type="Proteomes" id="UP001337655"/>
    </source>
</evidence>
<proteinExistence type="inferred from homology"/>
<comment type="caution">
    <text evidence="4">The sequence shown here is derived from an EMBL/GenBank/DDBJ whole genome shotgun (WGS) entry which is preliminary data.</text>
</comment>
<feature type="signal peptide" evidence="2">
    <location>
        <begin position="1"/>
        <end position="23"/>
    </location>
</feature>
<accession>A0AAV9PFP6</accession>
<sequence>MRRLLRTAALALAFLLLLSLCYAHEAVKRDKRPNIVFILVDDQDLLLDSYKHMTTLQSELIQKGALFRKHYGHVSQCCPARATLWTGRHAHNTNITSVIAGVPGGAWQQMQKNGLHDKLLQVWLKNAGYKTYYSGKIFNGFGIKSYCDPVCVEGWSKADILVDPRTYLYYNSSYAHYDGNEWNINTRVPGYSTDQIADYVSGYVEEAAQADTPFFAVAAPVAPHIAAGATYPGNRTKLPYPVPKKEYENLYQDLELPKSPNFNPANRSGVNAVWELERLGDGNIWYLEEFYRRRQRALKSVDDMVGTIIQKLDDAGVLDNTYIIYTSDNGYHLGNHRLQGGKLQCFEEDVNIPFFIRGPDVGINQTWDLVTGHIDMAPTILQLAGIEQDPAWQLDGTAISFPIRDQFDYIRNLELRGDSSHLEFWGPFRQEGMFNKVNVDNNRNLNIYKALRLQGDGYNLMYSVWCTNEAHELYDMSWDAYQMTNLHPSAPAENGSMNAFERGMDTLLGRPTERVLHRLDALVLVQKTCVAEVCREPWKQLHPEIKTLKDALHEGYDDLFARSYREAKVGWKQCYNGLNRYNSSTLYDLDNEQPIWINETVRAMVKRSAGVVEGPRVGVVVLAWLGLFLAGSLV</sequence>
<dbReference type="GO" id="GO:0005539">
    <property type="term" value="F:glycosaminoglycan binding"/>
    <property type="evidence" value="ECO:0007669"/>
    <property type="project" value="TreeGrafter"/>
</dbReference>
<organism evidence="4 5">
    <name type="scientific">Saxophila tyrrhenica</name>
    <dbReference type="NCBI Taxonomy" id="1690608"/>
    <lineage>
        <taxon>Eukaryota</taxon>
        <taxon>Fungi</taxon>
        <taxon>Dikarya</taxon>
        <taxon>Ascomycota</taxon>
        <taxon>Pezizomycotina</taxon>
        <taxon>Dothideomycetes</taxon>
        <taxon>Dothideomycetidae</taxon>
        <taxon>Mycosphaerellales</taxon>
        <taxon>Extremaceae</taxon>
        <taxon>Saxophila</taxon>
    </lineage>
</organism>
<keyword evidence="2" id="KW-0732">Signal</keyword>
<comment type="similarity">
    <text evidence="1">Belongs to the sulfatase family.</text>
</comment>
<dbReference type="InterPro" id="IPR017850">
    <property type="entry name" value="Alkaline_phosphatase_core_sf"/>
</dbReference>
<dbReference type="InterPro" id="IPR000917">
    <property type="entry name" value="Sulfatase_N"/>
</dbReference>
<dbReference type="EMBL" id="JAVRRT010000006">
    <property type="protein sequence ID" value="KAK5170918.1"/>
    <property type="molecule type" value="Genomic_DNA"/>
</dbReference>
<dbReference type="RefSeq" id="XP_064659946.1">
    <property type="nucleotide sequence ID" value="XM_064801316.1"/>
</dbReference>
<dbReference type="AlphaFoldDB" id="A0AAV9PFP6"/>
<evidence type="ECO:0000259" key="3">
    <source>
        <dbReference type="Pfam" id="PF00884"/>
    </source>
</evidence>
<keyword evidence="5" id="KW-1185">Reference proteome</keyword>
<dbReference type="PANTHER" id="PTHR43108:SF8">
    <property type="entry name" value="SD21168P"/>
    <property type="match status" value="1"/>
</dbReference>
<gene>
    <name evidence="4" type="ORF">LTR77_004062</name>
</gene>
<dbReference type="CDD" id="cd16147">
    <property type="entry name" value="G6S"/>
    <property type="match status" value="1"/>
</dbReference>